<feature type="domain" description="Cytochrome c" evidence="6">
    <location>
        <begin position="103"/>
        <end position="210"/>
    </location>
</feature>
<sequence length="346" mass="38126">MKELKIFAIVVILSGILYWGIEPYAHTKLHPHTANAEYNFSKEDTDYAKHFLEQKKEALEAAKASGNKASIDAATKDVETAQKILDDYTAFWADINSIDLAKGDAAKGAETFGAAGCTGCHGIEAAGMPASMDAETASQSFGVVPPDLSTAGKIYDERFLAALIKNPTMAVKLSHKFNDEHPYPMTAFMGAGGDINAEIADIVAYLKKVSADADTKSKITEEKVFADACQRCHDIKYDKKYAFSNKVSLAAYMGSNPPDLSMMIRSKGDEYLHKFINDTQKMLPGTAMPRVGLNKAAEDDVVAYIQKVGDKKKAERESTGLYVMIYFFILGIFAWLWKRKVWSELH</sequence>
<comment type="caution">
    <text evidence="7">The sequence shown here is derived from an EMBL/GenBank/DDBJ whole genome shotgun (WGS) entry which is preliminary data.</text>
</comment>
<proteinExistence type="predicted"/>
<gene>
    <name evidence="7" type="ORF">A3835_06270</name>
</gene>
<evidence type="ECO:0000313" key="7">
    <source>
        <dbReference type="EMBL" id="ORI07191.1"/>
    </source>
</evidence>
<dbReference type="InterPro" id="IPR021195">
    <property type="entry name" value="Ubol_Cyt_c_Rdtase_Cyt_c_su_prd"/>
</dbReference>
<dbReference type="PROSITE" id="PS51007">
    <property type="entry name" value="CYTC"/>
    <property type="match status" value="2"/>
</dbReference>
<dbReference type="GO" id="GO:0009055">
    <property type="term" value="F:electron transfer activity"/>
    <property type="evidence" value="ECO:0007669"/>
    <property type="project" value="InterPro"/>
</dbReference>
<dbReference type="SUPFAM" id="SSF46626">
    <property type="entry name" value="Cytochrome c"/>
    <property type="match status" value="2"/>
</dbReference>
<keyword evidence="5" id="KW-1133">Transmembrane helix</keyword>
<organism evidence="7 8">
    <name type="scientific">Campylobacter concisus</name>
    <dbReference type="NCBI Taxonomy" id="199"/>
    <lineage>
        <taxon>Bacteria</taxon>
        <taxon>Pseudomonadati</taxon>
        <taxon>Campylobacterota</taxon>
        <taxon>Epsilonproteobacteria</taxon>
        <taxon>Campylobacterales</taxon>
        <taxon>Campylobacteraceae</taxon>
        <taxon>Campylobacter</taxon>
    </lineage>
</organism>
<evidence type="ECO:0000256" key="2">
    <source>
        <dbReference type="ARBA" id="ARBA00022723"/>
    </source>
</evidence>
<evidence type="ECO:0000256" key="3">
    <source>
        <dbReference type="ARBA" id="ARBA00023004"/>
    </source>
</evidence>
<dbReference type="Proteomes" id="UP000192671">
    <property type="component" value="Unassembled WGS sequence"/>
</dbReference>
<keyword evidence="2 4" id="KW-0479">Metal-binding</keyword>
<reference evidence="7 8" key="1">
    <citation type="journal article" date="2017" name="Gene Rep">
        <title>The ribosomal RNA operon (rrn) of Campylobacter concisus supports molecular typing to genomospecies level.</title>
        <authorList>
            <person name="Huq M."/>
            <person name="Van T.T.H."/>
            <person name="Gurtler V."/>
            <person name="Elshagmani E."/>
            <person name="Allemailem K.S."/>
            <person name="Smooker P.M."/>
            <person name="Istivan T.S."/>
        </authorList>
    </citation>
    <scope>NUCLEOTIDE SEQUENCE [LARGE SCALE GENOMIC DNA]</scope>
    <source>
        <strain evidence="7 8">RCH 26</strain>
    </source>
</reference>
<keyword evidence="1 4" id="KW-0349">Heme</keyword>
<evidence type="ECO:0000259" key="6">
    <source>
        <dbReference type="PROSITE" id="PS51007"/>
    </source>
</evidence>
<dbReference type="GO" id="GO:0020037">
    <property type="term" value="F:heme binding"/>
    <property type="evidence" value="ECO:0007669"/>
    <property type="project" value="InterPro"/>
</dbReference>
<dbReference type="InterPro" id="IPR036909">
    <property type="entry name" value="Cyt_c-like_dom_sf"/>
</dbReference>
<accession>A0A1X0U0W6</accession>
<dbReference type="EMBL" id="LVWL01000020">
    <property type="protein sequence ID" value="ORI07191.1"/>
    <property type="molecule type" value="Genomic_DNA"/>
</dbReference>
<dbReference type="PIRSF" id="PIRSF019225">
    <property type="entry name" value="Ubol_Cyt_c_Rdtase_Cyt_c_su_prd"/>
    <property type="match status" value="1"/>
</dbReference>
<dbReference type="Pfam" id="PF00034">
    <property type="entry name" value="Cytochrom_C"/>
    <property type="match status" value="2"/>
</dbReference>
<protein>
    <submittedName>
        <fullName evidence="7">Cytochrome C</fullName>
    </submittedName>
</protein>
<evidence type="ECO:0000256" key="1">
    <source>
        <dbReference type="ARBA" id="ARBA00022617"/>
    </source>
</evidence>
<evidence type="ECO:0000256" key="5">
    <source>
        <dbReference type="SAM" id="Phobius"/>
    </source>
</evidence>
<evidence type="ECO:0000313" key="8">
    <source>
        <dbReference type="Proteomes" id="UP000192671"/>
    </source>
</evidence>
<feature type="domain" description="Cytochrome c" evidence="6">
    <location>
        <begin position="216"/>
        <end position="309"/>
    </location>
</feature>
<dbReference type="GO" id="GO:0046872">
    <property type="term" value="F:metal ion binding"/>
    <property type="evidence" value="ECO:0007669"/>
    <property type="project" value="UniProtKB-KW"/>
</dbReference>
<evidence type="ECO:0000256" key="4">
    <source>
        <dbReference type="PROSITE-ProRule" id="PRU00433"/>
    </source>
</evidence>
<feature type="transmembrane region" description="Helical" evidence="5">
    <location>
        <begin position="319"/>
        <end position="337"/>
    </location>
</feature>
<dbReference type="AlphaFoldDB" id="A0A1X0U0W6"/>
<keyword evidence="5" id="KW-0812">Transmembrane</keyword>
<keyword evidence="3 4" id="KW-0408">Iron</keyword>
<keyword evidence="5" id="KW-0472">Membrane</keyword>
<feature type="transmembrane region" description="Helical" evidence="5">
    <location>
        <begin position="6"/>
        <end position="25"/>
    </location>
</feature>
<dbReference type="InterPro" id="IPR009056">
    <property type="entry name" value="Cyt_c-like_dom"/>
</dbReference>
<name>A0A1X0U0W6_9BACT</name>
<dbReference type="Gene3D" id="1.10.760.10">
    <property type="entry name" value="Cytochrome c-like domain"/>
    <property type="match status" value="2"/>
</dbReference>